<keyword evidence="5" id="KW-1185">Reference proteome</keyword>
<dbReference type="Gene3D" id="1.10.357.10">
    <property type="entry name" value="Tetracycline Repressor, domain 2"/>
    <property type="match status" value="1"/>
</dbReference>
<feature type="DNA-binding region" description="H-T-H motif" evidence="2">
    <location>
        <begin position="18"/>
        <end position="37"/>
    </location>
</feature>
<dbReference type="PANTHER" id="PTHR30055:SF226">
    <property type="entry name" value="HTH-TYPE TRANSCRIPTIONAL REGULATOR PKSA"/>
    <property type="match status" value="1"/>
</dbReference>
<protein>
    <submittedName>
        <fullName evidence="4">TetR/AcrR family transcriptional regulator</fullName>
    </submittedName>
</protein>
<dbReference type="InterPro" id="IPR023772">
    <property type="entry name" value="DNA-bd_HTH_TetR-type_CS"/>
</dbReference>
<proteinExistence type="predicted"/>
<reference evidence="4 5" key="1">
    <citation type="submission" date="2018-06" db="EMBL/GenBank/DDBJ databases">
        <title>Actinomadura craniellae sp. nov. isolated from marine sponge Craniella sp.</title>
        <authorList>
            <person name="Li L."/>
            <person name="Xu Q.H."/>
            <person name="Lin H.W."/>
            <person name="Lu Y.H."/>
        </authorList>
    </citation>
    <scope>NUCLEOTIDE SEQUENCE [LARGE SCALE GENOMIC DNA]</scope>
    <source>
        <strain evidence="4 5">LHW63021</strain>
    </source>
</reference>
<accession>A0A365HDU0</accession>
<dbReference type="InterPro" id="IPR050109">
    <property type="entry name" value="HTH-type_TetR-like_transc_reg"/>
</dbReference>
<name>A0A365HDU0_9ACTN</name>
<dbReference type="PRINTS" id="PR00455">
    <property type="entry name" value="HTHTETR"/>
</dbReference>
<evidence type="ECO:0000313" key="4">
    <source>
        <dbReference type="EMBL" id="RAY17271.1"/>
    </source>
</evidence>
<dbReference type="InterPro" id="IPR009057">
    <property type="entry name" value="Homeodomain-like_sf"/>
</dbReference>
<dbReference type="PROSITE" id="PS01081">
    <property type="entry name" value="HTH_TETR_1"/>
    <property type="match status" value="1"/>
</dbReference>
<dbReference type="Pfam" id="PF00440">
    <property type="entry name" value="TetR_N"/>
    <property type="match status" value="1"/>
</dbReference>
<sequence length="189" mass="20876">MVEAAVGLFVRHGVNGTSLQMLADEIGVTKAAVYYHFQNKEDLIEAVVTPQLRRLATVVEAAEKQRRRADQVDTVLLGIIDLLIDNRDLLFAFQFDPAIRRHMETRPDMLDLAQRVGMLLSGPDPHLHTLMIGLVTSHGLVSAAASPFLAHLDDAELRHGLYAIARRILRIKTPVPAAQHRIPASPAES</sequence>
<organism evidence="4 5">
    <name type="scientific">Actinomadura craniellae</name>
    <dbReference type="NCBI Taxonomy" id="2231787"/>
    <lineage>
        <taxon>Bacteria</taxon>
        <taxon>Bacillati</taxon>
        <taxon>Actinomycetota</taxon>
        <taxon>Actinomycetes</taxon>
        <taxon>Streptosporangiales</taxon>
        <taxon>Thermomonosporaceae</taxon>
        <taxon>Actinomadura</taxon>
    </lineage>
</organism>
<gene>
    <name evidence="4" type="ORF">DPM19_00895</name>
</gene>
<dbReference type="PANTHER" id="PTHR30055">
    <property type="entry name" value="HTH-TYPE TRANSCRIPTIONAL REGULATOR RUTR"/>
    <property type="match status" value="1"/>
</dbReference>
<evidence type="ECO:0000256" key="2">
    <source>
        <dbReference type="PROSITE-ProRule" id="PRU00335"/>
    </source>
</evidence>
<dbReference type="SUPFAM" id="SSF46689">
    <property type="entry name" value="Homeodomain-like"/>
    <property type="match status" value="1"/>
</dbReference>
<dbReference type="Proteomes" id="UP000251891">
    <property type="component" value="Unassembled WGS sequence"/>
</dbReference>
<dbReference type="PROSITE" id="PS50977">
    <property type="entry name" value="HTH_TETR_2"/>
    <property type="match status" value="1"/>
</dbReference>
<dbReference type="GO" id="GO:0003700">
    <property type="term" value="F:DNA-binding transcription factor activity"/>
    <property type="evidence" value="ECO:0007669"/>
    <property type="project" value="TreeGrafter"/>
</dbReference>
<dbReference type="EMBL" id="QLYX01000001">
    <property type="protein sequence ID" value="RAY17271.1"/>
    <property type="molecule type" value="Genomic_DNA"/>
</dbReference>
<feature type="domain" description="HTH tetR-type" evidence="3">
    <location>
        <begin position="1"/>
        <end position="55"/>
    </location>
</feature>
<dbReference type="AlphaFoldDB" id="A0A365HDU0"/>
<dbReference type="InterPro" id="IPR001647">
    <property type="entry name" value="HTH_TetR"/>
</dbReference>
<evidence type="ECO:0000256" key="1">
    <source>
        <dbReference type="ARBA" id="ARBA00023125"/>
    </source>
</evidence>
<evidence type="ECO:0000259" key="3">
    <source>
        <dbReference type="PROSITE" id="PS50977"/>
    </source>
</evidence>
<dbReference type="OrthoDB" id="3186364at2"/>
<keyword evidence="1 2" id="KW-0238">DNA-binding</keyword>
<evidence type="ECO:0000313" key="5">
    <source>
        <dbReference type="Proteomes" id="UP000251891"/>
    </source>
</evidence>
<dbReference type="GO" id="GO:0000976">
    <property type="term" value="F:transcription cis-regulatory region binding"/>
    <property type="evidence" value="ECO:0007669"/>
    <property type="project" value="TreeGrafter"/>
</dbReference>
<comment type="caution">
    <text evidence="4">The sequence shown here is derived from an EMBL/GenBank/DDBJ whole genome shotgun (WGS) entry which is preliminary data.</text>
</comment>